<dbReference type="InterPro" id="IPR027417">
    <property type="entry name" value="P-loop_NTPase"/>
</dbReference>
<dbReference type="InterPro" id="IPR051539">
    <property type="entry name" value="T4SS-coupling_protein"/>
</dbReference>
<evidence type="ECO:0000256" key="1">
    <source>
        <dbReference type="ARBA" id="ARBA00004651"/>
    </source>
</evidence>
<evidence type="ECO:0000256" key="3">
    <source>
        <dbReference type="ARBA" id="ARBA00022475"/>
    </source>
</evidence>
<dbReference type="AlphaFoldDB" id="A0AAW4UBM1"/>
<evidence type="ECO:0000256" key="6">
    <source>
        <dbReference type="ARBA" id="ARBA00023136"/>
    </source>
</evidence>
<dbReference type="Proteomes" id="UP001198190">
    <property type="component" value="Unassembled WGS sequence"/>
</dbReference>
<evidence type="ECO:0000256" key="7">
    <source>
        <dbReference type="SAM" id="Phobius"/>
    </source>
</evidence>
<proteinExistence type="inferred from homology"/>
<evidence type="ECO:0000256" key="5">
    <source>
        <dbReference type="ARBA" id="ARBA00022989"/>
    </source>
</evidence>
<feature type="non-terminal residue" evidence="8">
    <location>
        <position position="809"/>
    </location>
</feature>
<evidence type="ECO:0000313" key="8">
    <source>
        <dbReference type="EMBL" id="MCB6829315.1"/>
    </source>
</evidence>
<dbReference type="SUPFAM" id="SSF52540">
    <property type="entry name" value="P-loop containing nucleoside triphosphate hydrolases"/>
    <property type="match status" value="1"/>
</dbReference>
<protein>
    <submittedName>
        <fullName evidence="8">Type IV secretory system conjugative DNA transfer family protein</fullName>
    </submittedName>
</protein>
<dbReference type="CDD" id="cd01127">
    <property type="entry name" value="TrwB_TraG_TraD_VirD4"/>
    <property type="match status" value="1"/>
</dbReference>
<dbReference type="RefSeq" id="WP_227153345.1">
    <property type="nucleotide sequence ID" value="NZ_JAJCGD010000048.1"/>
</dbReference>
<keyword evidence="6 7" id="KW-0472">Membrane</keyword>
<dbReference type="Pfam" id="PF02534">
    <property type="entry name" value="T4SS-DNA_transf"/>
    <property type="match status" value="2"/>
</dbReference>
<evidence type="ECO:0000256" key="2">
    <source>
        <dbReference type="ARBA" id="ARBA00008806"/>
    </source>
</evidence>
<dbReference type="EMBL" id="JAJCGD010000048">
    <property type="protein sequence ID" value="MCB6829315.1"/>
    <property type="molecule type" value="Genomic_DNA"/>
</dbReference>
<dbReference type="PANTHER" id="PTHR37937">
    <property type="entry name" value="CONJUGATIVE TRANSFER: DNA TRANSPORT"/>
    <property type="match status" value="1"/>
</dbReference>
<keyword evidence="5 7" id="KW-1133">Transmembrane helix</keyword>
<comment type="similarity">
    <text evidence="2">Belongs to the VirD4/TraG family.</text>
</comment>
<evidence type="ECO:0000313" key="9">
    <source>
        <dbReference type="Proteomes" id="UP001198190"/>
    </source>
</evidence>
<name>A0AAW4UBM1_9FIRM</name>
<keyword evidence="3" id="KW-1003">Cell membrane</keyword>
<evidence type="ECO:0000256" key="4">
    <source>
        <dbReference type="ARBA" id="ARBA00022692"/>
    </source>
</evidence>
<feature type="transmembrane region" description="Helical" evidence="7">
    <location>
        <begin position="12"/>
        <end position="29"/>
    </location>
</feature>
<dbReference type="Gene3D" id="3.40.50.300">
    <property type="entry name" value="P-loop containing nucleotide triphosphate hydrolases"/>
    <property type="match status" value="1"/>
</dbReference>
<gene>
    <name evidence="8" type="ORF">LIY65_11510</name>
</gene>
<organism evidence="8 9">
    <name type="scientific">Megamonas funiformis</name>
    <dbReference type="NCBI Taxonomy" id="437897"/>
    <lineage>
        <taxon>Bacteria</taxon>
        <taxon>Bacillati</taxon>
        <taxon>Bacillota</taxon>
        <taxon>Negativicutes</taxon>
        <taxon>Selenomonadales</taxon>
        <taxon>Selenomonadaceae</taxon>
        <taxon>Megamonas</taxon>
    </lineage>
</organism>
<dbReference type="InterPro" id="IPR003688">
    <property type="entry name" value="TraG/VirD4"/>
</dbReference>
<keyword evidence="4 7" id="KW-0812">Transmembrane</keyword>
<feature type="transmembrane region" description="Helical" evidence="7">
    <location>
        <begin position="41"/>
        <end position="60"/>
    </location>
</feature>
<dbReference type="PANTHER" id="PTHR37937:SF1">
    <property type="entry name" value="CONJUGATIVE TRANSFER: DNA TRANSPORT"/>
    <property type="match status" value="1"/>
</dbReference>
<reference evidence="8" key="1">
    <citation type="submission" date="2021-10" db="EMBL/GenBank/DDBJ databases">
        <title>Collection of gut derived symbiotic bacterial strains cultured from healthy donors.</title>
        <authorList>
            <person name="Lin H."/>
            <person name="Littmann E."/>
            <person name="Claire K."/>
            <person name="Pamer E."/>
        </authorList>
    </citation>
    <scope>NUCLEOTIDE SEQUENCE</scope>
    <source>
        <strain evidence="8">MSK.7.16</strain>
    </source>
</reference>
<sequence length="809" mass="91534">MDKEIKKAKIRKFFMVFIPVVLIFMEIATQSVAKDCKYDELLGIGIPIGDIKIYAPWMFFVWKAKFSMVIPTIIMDAQRYIVIGITIASLISMLVVKKMESLSSYGSAKWATKKDLRETGLINDKGVIVGINPYTFKGYKDKNISSKILRDDGPAHIGVFAPTRSGKGASIIIDTCLEWKHSLIVLDLKGENFNFTASYRKKALKNKIIKFEPFSSDGLSARWNPIAEVRMGTLNEMSDVMSLARMIADPTGKGGEKGDSHWIDTSTALIQTVILHLLYAHKRQDLPIPTLANVSDFLSSRDMPFDDEIDAMQHFDHISTKEFFEDNPFLKIYGNYIESSFKAFNENLNNYGIFVDVIKLKKIKEELKEEAPSLIEKYSSVFRTIREIQVYYADEYKQGTLNFEDEHSPFRCLLTHPKVAAGAAECANRDPKEQGSVTSSANAKFNLFRDPNVINNTSISEFTSTDVMNPNQAVTVYLVIPPNKVQDAIPLVRIFINYALDRNMEEMNFDKNKNKQRCLFLLDEFPQLGRIEKMETAMAIMAGYGLKTLFIAQDINQVNKNYSKDNSIISNCHIRIFFAPNEIETAENICKMLGKQTIEVANKSQSGAFNTSKSWNQTGRELLTPDEIMKMSKDEAIVLVAGFAPIKVKKAWYFKCPYFMSRTQNSNYPNALGENPMKSDTVTIIDSYDSLYKINGIKIKDNNDIKNEQLINVEDNIMEHIDNKKKQVIHNGYSNSVAENKDDTPINNLPEGIDIDDVMKESSNSIITDDTPINNIPEGIDIDDVMKEFSNPIITDDTPINNLPEGIDI</sequence>
<comment type="caution">
    <text evidence="8">The sequence shown here is derived from an EMBL/GenBank/DDBJ whole genome shotgun (WGS) entry which is preliminary data.</text>
</comment>
<accession>A0AAW4UBM1</accession>
<comment type="subcellular location">
    <subcellularLocation>
        <location evidence="1">Cell membrane</location>
        <topology evidence="1">Multi-pass membrane protein</topology>
    </subcellularLocation>
</comment>
<dbReference type="GO" id="GO:0005886">
    <property type="term" value="C:plasma membrane"/>
    <property type="evidence" value="ECO:0007669"/>
    <property type="project" value="UniProtKB-SubCell"/>
</dbReference>
<feature type="transmembrane region" description="Helical" evidence="7">
    <location>
        <begin position="80"/>
        <end position="96"/>
    </location>
</feature>